<dbReference type="RefSeq" id="WP_185789604.1">
    <property type="nucleotide sequence ID" value="NZ_JACLCP010000003.1"/>
</dbReference>
<comment type="caution">
    <text evidence="1">The sequence shown here is derived from an EMBL/GenBank/DDBJ whole genome shotgun (WGS) entry which is preliminary data.</text>
</comment>
<protein>
    <recommendedName>
        <fullName evidence="3">MG2 domain-containing protein</fullName>
    </recommendedName>
</protein>
<evidence type="ECO:0000313" key="2">
    <source>
        <dbReference type="Proteomes" id="UP000533900"/>
    </source>
</evidence>
<evidence type="ECO:0008006" key="3">
    <source>
        <dbReference type="Google" id="ProtNLM"/>
    </source>
</evidence>
<dbReference type="Proteomes" id="UP000533900">
    <property type="component" value="Unassembled WGS sequence"/>
</dbReference>
<reference evidence="1" key="1">
    <citation type="submission" date="2020-08" db="EMBL/GenBank/DDBJ databases">
        <title>Winogradskyella ouciana sp. nov., isolated from the hadal seawater of the Mariana Trench.</title>
        <authorList>
            <person name="He X."/>
        </authorList>
    </citation>
    <scope>NUCLEOTIDE SEQUENCE [LARGE SCALE GENOMIC DNA]</scope>
    <source>
        <strain evidence="1">KCTC 52348</strain>
    </source>
</reference>
<sequence length="805" mass="92767">MLYIKPSRVPRVKQNWLVLITLFCFINNPLRAQEKGIDSILMSFDEYSSSYREVAYCHLNKSTFIVGEMLGFSGYIFDKDLKIPSKMTKNLYCVITDKNDQVVKQKLVKVDNGYVNNIFIIDSTFTSGNYMFKAYTNWMRNFDEPNAFVESFKVIDPNIDGTVKNMLTENILDVQFLPEGGHFIDQVKTNVGVIIKDTKGYGVSDVTGTVYDSDEKPITTFRTNSLGIGKFMLYPELGKKYLVRITHFNKPFEYVIDDFKSKGISINVNNSLRNLVVQLNTNERTLEDINGKEFKLTIHNGSQVNGIPVIFYQTSLVKAFERAELYTGINIITLFDENNKPILERMIFNYENLKIATTGPPSFTTEKDSMQIRIPVNHFTSDMADDYNLSISVLPEKTESYKRHHNIISHTYLQPYVRSYIENAQYYFTDIDSKKKYDLDKLLMTQGWSSYNWTDIFNNNVSDRHVFEDGIVLKANKNGKDQKDFIVFPLQLSDGLTVNLEEGQNSFVVPKLYPLENETLNIGALNKKGKAKKPDIYSQFFPSKLPDYPFETHALPTKRMSIFEALQNNELIANSIKDTQVLDEVVVKADIKKAKIEKLKNDAFYRVDVFDDAKRRMNLTFANYINGYVLQYQASEYLGQLFISRRNPSFTRDSIGGGPAIYLDDMLMTDTNYFYAFYMNNVDYIAINPNGFGEGFLGSRGVIKIYTSLDYIVKNQQNPFEKYKFPLAFSEEKKFYVPKYNNYNSDFFIEYGVIDWLPSCKLDKEGYLNFTIHNPGNNNLKLFIEGATENGDLVSEIKTLITNEN</sequence>
<dbReference type="EMBL" id="JACLCP010000003">
    <property type="protein sequence ID" value="MBC2845897.1"/>
    <property type="molecule type" value="Genomic_DNA"/>
</dbReference>
<organism evidence="1 2">
    <name type="scientific">Winogradskyella flava</name>
    <dbReference type="NCBI Taxonomy" id="1884876"/>
    <lineage>
        <taxon>Bacteria</taxon>
        <taxon>Pseudomonadati</taxon>
        <taxon>Bacteroidota</taxon>
        <taxon>Flavobacteriia</taxon>
        <taxon>Flavobacteriales</taxon>
        <taxon>Flavobacteriaceae</taxon>
        <taxon>Winogradskyella</taxon>
    </lineage>
</organism>
<dbReference type="AlphaFoldDB" id="A0A842IX77"/>
<gene>
    <name evidence="1" type="ORF">H7F21_12390</name>
</gene>
<accession>A0A842IX77</accession>
<name>A0A842IX77_9FLAO</name>
<keyword evidence="2" id="KW-1185">Reference proteome</keyword>
<evidence type="ECO:0000313" key="1">
    <source>
        <dbReference type="EMBL" id="MBC2845897.1"/>
    </source>
</evidence>
<proteinExistence type="predicted"/>
<dbReference type="Gene3D" id="2.60.40.1930">
    <property type="match status" value="1"/>
</dbReference>